<reference evidence="6" key="3">
    <citation type="submission" date="2025-09" db="UniProtKB">
        <authorList>
            <consortium name="Ensembl"/>
        </authorList>
    </citation>
    <scope>IDENTIFICATION</scope>
</reference>
<evidence type="ECO:0000256" key="2">
    <source>
        <dbReference type="ARBA" id="ARBA00022771"/>
    </source>
</evidence>
<name>A0A8C4T1B5_ERPCA</name>
<dbReference type="InterPro" id="IPR006574">
    <property type="entry name" value="PRY"/>
</dbReference>
<gene>
    <name evidence="6" type="primary">LOC114661930</name>
</gene>
<dbReference type="GO" id="GO:0005737">
    <property type="term" value="C:cytoplasm"/>
    <property type="evidence" value="ECO:0007669"/>
    <property type="project" value="UniProtKB-ARBA"/>
</dbReference>
<sequence length="448" mass="51553">MHRNMQMAAVYQQVNVGYVLLAPEPKFVLCDICQWDKKIAVHSCLSCRASYCELHIQAHRDSEALRRHVLVEPYGELQEKIQLGETLKDLQKRIQDNERTIHLLRETFNRENALTEQQADQERNRAHMLIVMLEMETENLKKTGFELIDYSKTRGHYVFVQNFMALPLPLGNGASPNSIQSAQTSAANFIPDPSSVLQCLRAIKETGYLENAVSPNSIQSAQTSETNFMSDTSSVHQAIRETRYQDMVNNAIRVPAPCPMLSLPIPKTRQDFLELSCQLTLDLTTAYQDLQVSRDLKKVTHNLSQQYPDHPDRFECYEQILCKEALYGGRYYWEVEKSCHNLEFAVAYKTIGRKGWTHDCRFGYNKKSWSLQYERILESSVLHNKNETKISVPSCEIIAVYLDYPAGTLSFYAIANTMTLLHRFETTFTEPLYAGFRLRSYTSNVILC</sequence>
<evidence type="ECO:0000313" key="6">
    <source>
        <dbReference type="Ensembl" id="ENSECRP00000024840.1"/>
    </source>
</evidence>
<dbReference type="SUPFAM" id="SSF49899">
    <property type="entry name" value="Concanavalin A-like lectins/glucanases"/>
    <property type="match status" value="1"/>
</dbReference>
<dbReference type="PROSITE" id="PS50188">
    <property type="entry name" value="B302_SPRY"/>
    <property type="match status" value="1"/>
</dbReference>
<reference evidence="6" key="1">
    <citation type="submission" date="2021-06" db="EMBL/GenBank/DDBJ databases">
        <authorList>
            <consortium name="Wellcome Sanger Institute Data Sharing"/>
        </authorList>
    </citation>
    <scope>NUCLEOTIDE SEQUENCE [LARGE SCALE GENOMIC DNA]</scope>
</reference>
<dbReference type="SMART" id="SM00589">
    <property type="entry name" value="PRY"/>
    <property type="match status" value="1"/>
</dbReference>
<dbReference type="Ensembl" id="ENSECRT00000025379.1">
    <property type="protein sequence ID" value="ENSECRP00000024840.1"/>
    <property type="gene ID" value="ENSECRG00000016825.1"/>
</dbReference>
<dbReference type="Pfam" id="PF00622">
    <property type="entry name" value="SPRY"/>
    <property type="match status" value="1"/>
</dbReference>
<evidence type="ECO:0000256" key="3">
    <source>
        <dbReference type="ARBA" id="ARBA00022833"/>
    </source>
</evidence>
<dbReference type="GeneTree" id="ENSGT01150000286922"/>
<proteinExistence type="predicted"/>
<dbReference type="Gene3D" id="2.60.120.920">
    <property type="match status" value="1"/>
</dbReference>
<keyword evidence="4" id="KW-0175">Coiled coil</keyword>
<evidence type="ECO:0000259" key="5">
    <source>
        <dbReference type="PROSITE" id="PS50188"/>
    </source>
</evidence>
<evidence type="ECO:0000256" key="4">
    <source>
        <dbReference type="SAM" id="Coils"/>
    </source>
</evidence>
<dbReference type="InterPro" id="IPR043136">
    <property type="entry name" value="B30.2/SPRY_sf"/>
</dbReference>
<keyword evidence="2" id="KW-0863">Zinc-finger</keyword>
<organism evidence="6 7">
    <name type="scientific">Erpetoichthys calabaricus</name>
    <name type="common">Rope fish</name>
    <name type="synonym">Calamoichthys calabaricus</name>
    <dbReference type="NCBI Taxonomy" id="27687"/>
    <lineage>
        <taxon>Eukaryota</taxon>
        <taxon>Metazoa</taxon>
        <taxon>Chordata</taxon>
        <taxon>Craniata</taxon>
        <taxon>Vertebrata</taxon>
        <taxon>Euteleostomi</taxon>
        <taxon>Actinopterygii</taxon>
        <taxon>Polypteriformes</taxon>
        <taxon>Polypteridae</taxon>
        <taxon>Erpetoichthys</taxon>
    </lineage>
</organism>
<accession>A0A8C4T1B5</accession>
<dbReference type="CDD" id="cd19802">
    <property type="entry name" value="Bbox1_TRIM8-like"/>
    <property type="match status" value="1"/>
</dbReference>
<dbReference type="InterPro" id="IPR001870">
    <property type="entry name" value="B30.2/SPRY"/>
</dbReference>
<feature type="domain" description="B30.2/SPRY" evidence="5">
    <location>
        <begin position="259"/>
        <end position="448"/>
    </location>
</feature>
<dbReference type="Pfam" id="PF13765">
    <property type="entry name" value="PRY"/>
    <property type="match status" value="1"/>
</dbReference>
<keyword evidence="1" id="KW-0479">Metal-binding</keyword>
<keyword evidence="7" id="KW-1185">Reference proteome</keyword>
<protein>
    <submittedName>
        <fullName evidence="6">Tripartite motif-containing protein 16-like</fullName>
    </submittedName>
</protein>
<dbReference type="CDD" id="cd16040">
    <property type="entry name" value="SPRY_PRY_SNTX"/>
    <property type="match status" value="1"/>
</dbReference>
<evidence type="ECO:0000256" key="1">
    <source>
        <dbReference type="ARBA" id="ARBA00022723"/>
    </source>
</evidence>
<dbReference type="InterPro" id="IPR003879">
    <property type="entry name" value="Butyrophylin_SPRY"/>
</dbReference>
<dbReference type="Gene3D" id="4.10.830.40">
    <property type="match status" value="1"/>
</dbReference>
<dbReference type="GO" id="GO:0008270">
    <property type="term" value="F:zinc ion binding"/>
    <property type="evidence" value="ECO:0007669"/>
    <property type="project" value="UniProtKB-KW"/>
</dbReference>
<dbReference type="PRINTS" id="PR01407">
    <property type="entry name" value="BUTYPHLNCDUF"/>
</dbReference>
<reference evidence="6" key="2">
    <citation type="submission" date="2025-08" db="UniProtKB">
        <authorList>
            <consortium name="Ensembl"/>
        </authorList>
    </citation>
    <scope>IDENTIFICATION</scope>
</reference>
<keyword evidence="3" id="KW-0862">Zinc</keyword>
<feature type="coiled-coil region" evidence="4">
    <location>
        <begin position="80"/>
        <end position="125"/>
    </location>
</feature>
<dbReference type="InterPro" id="IPR051051">
    <property type="entry name" value="E3_ubiq-ligase_TRIM/RNF"/>
</dbReference>
<evidence type="ECO:0000313" key="7">
    <source>
        <dbReference type="Proteomes" id="UP000694620"/>
    </source>
</evidence>
<dbReference type="InterPro" id="IPR013320">
    <property type="entry name" value="ConA-like_dom_sf"/>
</dbReference>
<dbReference type="PANTHER" id="PTHR25465:SF31">
    <property type="entry name" value="RING-TYPE DOMAIN-CONTAINING PROTEIN"/>
    <property type="match status" value="1"/>
</dbReference>
<dbReference type="PANTHER" id="PTHR25465">
    <property type="entry name" value="B-BOX DOMAIN CONTAINING"/>
    <property type="match status" value="1"/>
</dbReference>
<dbReference type="Proteomes" id="UP000694620">
    <property type="component" value="Chromosome 12"/>
</dbReference>
<dbReference type="AlphaFoldDB" id="A0A8C4T1B5"/>
<dbReference type="InterPro" id="IPR003877">
    <property type="entry name" value="SPRY_dom"/>
</dbReference>